<accession>A0A249PKP9</accession>
<dbReference type="KEGG" id="esj:SJ05684_b52820"/>
<organism evidence="1 2">
    <name type="scientific">Sinorhizobium sojae CCBAU 05684</name>
    <dbReference type="NCBI Taxonomy" id="716928"/>
    <lineage>
        <taxon>Bacteria</taxon>
        <taxon>Pseudomonadati</taxon>
        <taxon>Pseudomonadota</taxon>
        <taxon>Alphaproteobacteria</taxon>
        <taxon>Hyphomicrobiales</taxon>
        <taxon>Rhizobiaceae</taxon>
        <taxon>Sinorhizobium/Ensifer group</taxon>
        <taxon>Sinorhizobium</taxon>
    </lineage>
</organism>
<dbReference type="EMBL" id="CP023068">
    <property type="protein sequence ID" value="ASY66264.1"/>
    <property type="molecule type" value="Genomic_DNA"/>
</dbReference>
<evidence type="ECO:0000313" key="1">
    <source>
        <dbReference type="EMBL" id="ASY66264.1"/>
    </source>
</evidence>
<protein>
    <submittedName>
        <fullName evidence="1">Uncharacterized protein</fullName>
    </submittedName>
</protein>
<reference evidence="1 2" key="1">
    <citation type="submission" date="2017-08" db="EMBL/GenBank/DDBJ databases">
        <title>Multipartite genome sequences of Sinorhizobium species nodulating soybeans.</title>
        <authorList>
            <person name="Tian C.F."/>
        </authorList>
    </citation>
    <scope>NUCLEOTIDE SEQUENCE [LARGE SCALE GENOMIC DNA]</scope>
    <source>
        <strain evidence="1 2">CCBAU 05684</strain>
        <plasmid evidence="2">psj05684b</plasmid>
    </source>
</reference>
<proteinExistence type="predicted"/>
<geneLocation type="plasmid" evidence="2">
    <name>psj05684b</name>
</geneLocation>
<evidence type="ECO:0000313" key="2">
    <source>
        <dbReference type="Proteomes" id="UP000217211"/>
    </source>
</evidence>
<sequence length="38" mass="4207">MGALCQEKAEYSRGKGVSRITLAMKKRMIFPSEEAAFA</sequence>
<dbReference type="AlphaFoldDB" id="A0A249PKP9"/>
<name>A0A249PKP9_9HYPH</name>
<gene>
    <name evidence="1" type="ORF">SJ05684_b52820</name>
</gene>
<keyword evidence="2" id="KW-1185">Reference proteome</keyword>
<dbReference type="Proteomes" id="UP000217211">
    <property type="component" value="Plasmid pSJ05684b"/>
</dbReference>
<keyword evidence="1" id="KW-0614">Plasmid</keyword>